<dbReference type="Pfam" id="PF11539">
    <property type="entry name" value="DUF3228"/>
    <property type="match status" value="1"/>
</dbReference>
<reference evidence="1 2" key="1">
    <citation type="submission" date="2024-04" db="EMBL/GenBank/DDBJ databases">
        <title>Tritrichomonas musculus Genome.</title>
        <authorList>
            <person name="Alves-Ferreira E."/>
            <person name="Grigg M."/>
            <person name="Lorenzi H."/>
            <person name="Galac M."/>
        </authorList>
    </citation>
    <scope>NUCLEOTIDE SEQUENCE [LARGE SCALE GENOMIC DNA]</scope>
    <source>
        <strain evidence="1 2">EAF2021</strain>
    </source>
</reference>
<dbReference type="PANTHER" id="PTHR38666">
    <property type="match status" value="1"/>
</dbReference>
<evidence type="ECO:0000313" key="2">
    <source>
        <dbReference type="Proteomes" id="UP001470230"/>
    </source>
</evidence>
<comment type="caution">
    <text evidence="1">The sequence shown here is derived from an EMBL/GenBank/DDBJ whole genome shotgun (WGS) entry which is preliminary data.</text>
</comment>
<protein>
    <recommendedName>
        <fullName evidence="3">Flagellar associated protein</fullName>
    </recommendedName>
</protein>
<dbReference type="Gene3D" id="3.30.2310.50">
    <property type="entry name" value="Protein of unknown function (DUF3228), domain 1"/>
    <property type="match status" value="1"/>
</dbReference>
<dbReference type="PANTHER" id="PTHR38666:SF2">
    <property type="entry name" value="FLAGELLAR ASSOCIATED PROTEIN"/>
    <property type="match status" value="1"/>
</dbReference>
<sequence>MSIVLDDFASRHWDDPNYTGARITTVNKVEFINHVRSYISENGGFNSCSVDGYAPFCRHVFIPNFTDAHVDAIEITNEILPLIKSGYRSRRPDELAVLCRWIDAKDVPGGVPKADYLDLIFYSREQLNKEAQAMNLKVQDGEWDWGLISIKGQKVNYETPMQPITAMRNALGVEYGGSSDPIDPEKYKKSVEFWERFISIQ</sequence>
<evidence type="ECO:0008006" key="3">
    <source>
        <dbReference type="Google" id="ProtNLM"/>
    </source>
</evidence>
<dbReference type="InterPro" id="IPR021610">
    <property type="entry name" value="DUF3228"/>
</dbReference>
<gene>
    <name evidence="1" type="ORF">M9Y10_043505</name>
</gene>
<organism evidence="1 2">
    <name type="scientific">Tritrichomonas musculus</name>
    <dbReference type="NCBI Taxonomy" id="1915356"/>
    <lineage>
        <taxon>Eukaryota</taxon>
        <taxon>Metamonada</taxon>
        <taxon>Parabasalia</taxon>
        <taxon>Tritrichomonadida</taxon>
        <taxon>Tritrichomonadidae</taxon>
        <taxon>Tritrichomonas</taxon>
    </lineage>
</organism>
<dbReference type="Proteomes" id="UP001470230">
    <property type="component" value="Unassembled WGS sequence"/>
</dbReference>
<keyword evidence="2" id="KW-1185">Reference proteome</keyword>
<dbReference type="EMBL" id="JAPFFF010000008">
    <property type="protein sequence ID" value="KAK8884395.1"/>
    <property type="molecule type" value="Genomic_DNA"/>
</dbReference>
<proteinExistence type="predicted"/>
<name>A0ABR2JZW1_9EUKA</name>
<accession>A0ABR2JZW1</accession>
<evidence type="ECO:0000313" key="1">
    <source>
        <dbReference type="EMBL" id="KAK8884395.1"/>
    </source>
</evidence>